<dbReference type="PROSITE" id="PS52016">
    <property type="entry name" value="TONB_DEPENDENT_REC_3"/>
    <property type="match status" value="1"/>
</dbReference>
<dbReference type="InterPro" id="IPR008969">
    <property type="entry name" value="CarboxyPept-like_regulatory"/>
</dbReference>
<evidence type="ECO:0000256" key="1">
    <source>
        <dbReference type="ARBA" id="ARBA00004571"/>
    </source>
</evidence>
<comment type="subcellular location">
    <subcellularLocation>
        <location evidence="1 7">Cell outer membrane</location>
        <topology evidence="1 7">Multi-pass membrane protein</topology>
    </subcellularLocation>
</comment>
<name>A0A1I0R3J5_9BACT</name>
<evidence type="ECO:0000259" key="8">
    <source>
        <dbReference type="Pfam" id="PF07715"/>
    </source>
</evidence>
<comment type="similarity">
    <text evidence="7">Belongs to the TonB-dependent receptor family.</text>
</comment>
<organism evidence="9 10">
    <name type="scientific">Chitinophaga arvensicola</name>
    <dbReference type="NCBI Taxonomy" id="29529"/>
    <lineage>
        <taxon>Bacteria</taxon>
        <taxon>Pseudomonadati</taxon>
        <taxon>Bacteroidota</taxon>
        <taxon>Chitinophagia</taxon>
        <taxon>Chitinophagales</taxon>
        <taxon>Chitinophagaceae</taxon>
        <taxon>Chitinophaga</taxon>
    </lineage>
</organism>
<sequence>MDMIPPVNRLKAGAELLPYLRKRLGNPDKFQPMMKRFAILLVIALLGWTQQAGAQTITWSAKEASLKTVFAEIKKQTNYTVFGNDNLLKDTKPVTIKATNMTLADFLRKVMDGQPLNYRLDGQNIIFFARSKPAADTPPANLTNVAGNVMSEDGYPVPGATVAIKGGRRGALTNEKGMVTLENVSPPFTVVISSLGFENEEVSVKSNQTQFAARLRRKITELGHVEIRNGMFTRRKEDFTGSASVFTGDQLKTIGNRNILESLKTLDPSFVQVPNNAQGSNPNALPSFEIRGRTSVSNTDLNSQFSSDPNQPLFILDGFESTLQAIYDLDMNRVASVTILKDAASTALYGAKASNGVVVVETKRPVAGQLRVSYTADLSLDMPDLRSYNMMNAAEKLEFERLSGVYVQPNDQWNTDQRYATRMTAVQSGVNTYWLSEPVRLGFNNRHSMQLSGGNNDLMFSAGASYGTQEGVMKGSSRNAWNGNFNLTYRKSRINVSNQMNVSGGNGVASPYGNFSDFVNASPYYLKRLNDGSIPKYLDTTGLTLVNPLYNASLFSINKSPNFNFYDNVAAIYTINNNFRIQGGLQLAKGTSDQITFIPPDNTQFNGADAMQKGSYANSHTSNTSYSMNLMLTWAKVTGKHQINANGRTEMQQNRSESTGFTAVGFPYGTNGNPSYAFQYTPFSRPSALTTTSRSVGFLGSVNYVYDNRFMVDATYRLDGASVFGSNKLFKPFASGGIGWNLHRENFLKEVRWISLLKIRGNIGITGNENLGQFTSVSTFSFQQGQNNFGQGLNMLSLGNPNLEWQKTRQESYGIDFGFFHSRISGTVDYFTKLTDPMAIGTSGTLPSSAGVNSNYVINLGHLNTNGWEFNVRFSPVYNMKKNIVWTIGVTGSAYKSTYGGLGNSLALLNNKSDSLSNRGGKAALNSLTRYADGYSPDDIWAVVSRGIDPATGSEIFQKKDGSLTFNYDPTQVVRVGNTRPTIQGVINTSFNYKNFLFGAAIRYSMGGYKLNSAVYTKVENVANLLDNQDKRALYDRWQKPGDVSQFKAISSTTSTPMSSRFVEKDNYFNGESFNLGYRVSKGWIRKIKMQSLSMNCYLNNIFWLESIKTERGTSYPFARTASFSVNASF</sequence>
<dbReference type="InterPro" id="IPR039426">
    <property type="entry name" value="TonB-dep_rcpt-like"/>
</dbReference>
<keyword evidence="6 7" id="KW-0998">Cell outer membrane</keyword>
<evidence type="ECO:0000256" key="4">
    <source>
        <dbReference type="ARBA" id="ARBA00022692"/>
    </source>
</evidence>
<dbReference type="OrthoDB" id="1094723at2"/>
<dbReference type="SUPFAM" id="SSF56935">
    <property type="entry name" value="Porins"/>
    <property type="match status" value="1"/>
</dbReference>
<protein>
    <submittedName>
        <fullName evidence="9">TonB-linked outer membrane protein, SusC/RagA family</fullName>
    </submittedName>
</protein>
<dbReference type="Gene3D" id="2.170.130.10">
    <property type="entry name" value="TonB-dependent receptor, plug domain"/>
    <property type="match status" value="1"/>
</dbReference>
<dbReference type="Pfam" id="PF13715">
    <property type="entry name" value="CarbopepD_reg_2"/>
    <property type="match status" value="1"/>
</dbReference>
<evidence type="ECO:0000256" key="3">
    <source>
        <dbReference type="ARBA" id="ARBA00022452"/>
    </source>
</evidence>
<dbReference type="InterPro" id="IPR012910">
    <property type="entry name" value="Plug_dom"/>
</dbReference>
<dbReference type="STRING" id="29529.SAMN04488122_2178"/>
<dbReference type="InterPro" id="IPR023996">
    <property type="entry name" value="TonB-dep_OMP_SusC/RagA"/>
</dbReference>
<dbReference type="Gene3D" id="2.60.40.1120">
    <property type="entry name" value="Carboxypeptidase-like, regulatory domain"/>
    <property type="match status" value="1"/>
</dbReference>
<keyword evidence="4 7" id="KW-0812">Transmembrane</keyword>
<dbReference type="Proteomes" id="UP000199310">
    <property type="component" value="Unassembled WGS sequence"/>
</dbReference>
<evidence type="ECO:0000256" key="2">
    <source>
        <dbReference type="ARBA" id="ARBA00022448"/>
    </source>
</evidence>
<evidence type="ECO:0000313" key="10">
    <source>
        <dbReference type="Proteomes" id="UP000199310"/>
    </source>
</evidence>
<dbReference type="InterPro" id="IPR023997">
    <property type="entry name" value="TonB-dep_OMP_SusC/RagA_CS"/>
</dbReference>
<keyword evidence="10" id="KW-1185">Reference proteome</keyword>
<evidence type="ECO:0000256" key="7">
    <source>
        <dbReference type="PROSITE-ProRule" id="PRU01360"/>
    </source>
</evidence>
<evidence type="ECO:0000313" key="9">
    <source>
        <dbReference type="EMBL" id="SEW35057.1"/>
    </source>
</evidence>
<keyword evidence="3 7" id="KW-1134">Transmembrane beta strand</keyword>
<keyword evidence="2 7" id="KW-0813">Transport</keyword>
<dbReference type="InterPro" id="IPR036942">
    <property type="entry name" value="Beta-barrel_TonB_sf"/>
</dbReference>
<accession>A0A1I0R3J5</accession>
<keyword evidence="5 7" id="KW-0472">Membrane</keyword>
<dbReference type="Pfam" id="PF07715">
    <property type="entry name" value="Plug"/>
    <property type="match status" value="1"/>
</dbReference>
<feature type="domain" description="TonB-dependent receptor plug" evidence="8">
    <location>
        <begin position="236"/>
        <end position="357"/>
    </location>
</feature>
<dbReference type="SUPFAM" id="SSF49464">
    <property type="entry name" value="Carboxypeptidase regulatory domain-like"/>
    <property type="match status" value="1"/>
</dbReference>
<dbReference type="InterPro" id="IPR037066">
    <property type="entry name" value="Plug_dom_sf"/>
</dbReference>
<dbReference type="EMBL" id="FOJG01000001">
    <property type="protein sequence ID" value="SEW35057.1"/>
    <property type="molecule type" value="Genomic_DNA"/>
</dbReference>
<evidence type="ECO:0000256" key="6">
    <source>
        <dbReference type="ARBA" id="ARBA00023237"/>
    </source>
</evidence>
<gene>
    <name evidence="9" type="ORF">SAMN04488122_2178</name>
</gene>
<dbReference type="Gene3D" id="2.40.170.20">
    <property type="entry name" value="TonB-dependent receptor, beta-barrel domain"/>
    <property type="match status" value="1"/>
</dbReference>
<dbReference type="AlphaFoldDB" id="A0A1I0R3J5"/>
<reference evidence="10" key="1">
    <citation type="submission" date="2016-10" db="EMBL/GenBank/DDBJ databases">
        <authorList>
            <person name="Varghese N."/>
            <person name="Submissions S."/>
        </authorList>
    </citation>
    <scope>NUCLEOTIDE SEQUENCE [LARGE SCALE GENOMIC DNA]</scope>
    <source>
        <strain evidence="10">DSM 3695</strain>
    </source>
</reference>
<dbReference type="NCBIfam" id="TIGR04056">
    <property type="entry name" value="OMP_RagA_SusC"/>
    <property type="match status" value="1"/>
</dbReference>
<proteinExistence type="inferred from homology"/>
<dbReference type="GO" id="GO:0009279">
    <property type="term" value="C:cell outer membrane"/>
    <property type="evidence" value="ECO:0007669"/>
    <property type="project" value="UniProtKB-SubCell"/>
</dbReference>
<dbReference type="NCBIfam" id="TIGR04057">
    <property type="entry name" value="SusC_RagA_signa"/>
    <property type="match status" value="1"/>
</dbReference>
<evidence type="ECO:0000256" key="5">
    <source>
        <dbReference type="ARBA" id="ARBA00023136"/>
    </source>
</evidence>